<organism evidence="1 2">
    <name type="scientific">Acinetobacter tandoii DSM 14970 = CIP 107469</name>
    <dbReference type="NCBI Taxonomy" id="1120927"/>
    <lineage>
        <taxon>Bacteria</taxon>
        <taxon>Pseudomonadati</taxon>
        <taxon>Pseudomonadota</taxon>
        <taxon>Gammaproteobacteria</taxon>
        <taxon>Moraxellales</taxon>
        <taxon>Moraxellaceae</taxon>
        <taxon>Acinetobacter</taxon>
    </lineage>
</organism>
<reference evidence="1 2" key="1">
    <citation type="submission" date="2013-03" db="EMBL/GenBank/DDBJ databases">
        <title>The Genome Sequence of Acinetobacter tandoii CIP 107469.</title>
        <authorList>
            <consortium name="The Broad Institute Genome Sequencing Platform"/>
            <consortium name="The Broad Institute Genome Sequencing Center for Infectious Disease"/>
            <person name="Cerqueira G."/>
            <person name="Feldgarden M."/>
            <person name="Courvalin P."/>
            <person name="Perichon B."/>
            <person name="Grillot-Courvalin C."/>
            <person name="Clermont D."/>
            <person name="Rocha E."/>
            <person name="Yoon E.-J."/>
            <person name="Nemec A."/>
            <person name="Walker B."/>
            <person name="Young S.K."/>
            <person name="Zeng Q."/>
            <person name="Gargeya S."/>
            <person name="Fitzgerald M."/>
            <person name="Haas B."/>
            <person name="Abouelleil A."/>
            <person name="Alvarado L."/>
            <person name="Arachchi H.M."/>
            <person name="Berlin A.M."/>
            <person name="Chapman S.B."/>
            <person name="Dewar J."/>
            <person name="Goldberg J."/>
            <person name="Griggs A."/>
            <person name="Gujja S."/>
            <person name="Hansen M."/>
            <person name="Howarth C."/>
            <person name="Imamovic A."/>
            <person name="Larimer J."/>
            <person name="McCowan C."/>
            <person name="Murphy C."/>
            <person name="Neiman D."/>
            <person name="Pearson M."/>
            <person name="Priest M."/>
            <person name="Roberts A."/>
            <person name="Saif S."/>
            <person name="Shea T."/>
            <person name="Sisk P."/>
            <person name="Sykes S."/>
            <person name="Wortman J."/>
            <person name="Nusbaum C."/>
            <person name="Birren B."/>
        </authorList>
    </citation>
    <scope>NUCLEOTIDE SEQUENCE [LARGE SCALE GENOMIC DNA]</scope>
    <source>
        <strain evidence="1 2">CIP 107469</strain>
    </source>
</reference>
<dbReference type="Proteomes" id="UP000016201">
    <property type="component" value="Unassembled WGS sequence"/>
</dbReference>
<dbReference type="OrthoDB" id="6712294at2"/>
<sequence length="63" mass="6784">MMMGCQQSTHLSPTIPANLLEPCADLQKLESGRGKVALVWSIDVVSKYNDCKAKHGAIVQALS</sequence>
<dbReference type="EMBL" id="AQFM01000036">
    <property type="protein sequence ID" value="EOR08298.1"/>
    <property type="molecule type" value="Genomic_DNA"/>
</dbReference>
<keyword evidence="2" id="KW-1185">Reference proteome</keyword>
<dbReference type="AlphaFoldDB" id="R9B1J4"/>
<comment type="caution">
    <text evidence="1">The sequence shown here is derived from an EMBL/GenBank/DDBJ whole genome shotgun (WGS) entry which is preliminary data.</text>
</comment>
<evidence type="ECO:0000313" key="1">
    <source>
        <dbReference type="EMBL" id="EOR08298.1"/>
    </source>
</evidence>
<proteinExistence type="predicted"/>
<gene>
    <name evidence="1" type="ORF">I593_01654</name>
</gene>
<accession>R9B1J4</accession>
<protein>
    <submittedName>
        <fullName evidence="1">Uncharacterized protein</fullName>
    </submittedName>
</protein>
<name>R9B1J4_9GAMM</name>
<evidence type="ECO:0000313" key="2">
    <source>
        <dbReference type="Proteomes" id="UP000016201"/>
    </source>
</evidence>